<feature type="transmembrane region" description="Helical" evidence="2">
    <location>
        <begin position="502"/>
        <end position="521"/>
    </location>
</feature>
<feature type="transmembrane region" description="Helical" evidence="2">
    <location>
        <begin position="412"/>
        <end position="431"/>
    </location>
</feature>
<dbReference type="OrthoDB" id="9776609at2"/>
<keyword evidence="2" id="KW-1133">Transmembrane helix</keyword>
<dbReference type="PANTHER" id="PTHR34219:SF4">
    <property type="entry name" value="PEPSY DOMAIN-CONTAINING PROTEIN"/>
    <property type="match status" value="1"/>
</dbReference>
<feature type="transmembrane region" description="Helical" evidence="2">
    <location>
        <begin position="161"/>
        <end position="180"/>
    </location>
</feature>
<reference evidence="3 4" key="1">
    <citation type="journal article" date="2008" name="Int. J. Syst. Evol. Microbiol.">
        <title>Description of Roseateles aquatilis sp. nov. and Roseateles terrae sp. nov., in the class Betaproteobacteria, and emended description of the genus Roseateles.</title>
        <authorList>
            <person name="Gomila M."/>
            <person name="Bowien B."/>
            <person name="Falsen E."/>
            <person name="Moore E.R."/>
            <person name="Lalucat J."/>
        </authorList>
    </citation>
    <scope>NUCLEOTIDE SEQUENCE [LARGE SCALE GENOMIC DNA]</scope>
    <source>
        <strain evidence="3 4">CCUG 48205</strain>
    </source>
</reference>
<sequence length="548" mass="59897">MDMRTDGAREGLRQAMAWLHTWTGLVLGWVLFAIFLAGTLAFFKQELNLWSRPELHALPAAGPLTAEQLARVETTMRTLAPGAASWHFTAQDERRPLASVFYRDAPAKKGQRARFEQRWLDPVSGEAVKARTTFGAGEYFYRFHFELRSAQQSQWILEGRWAVGLATLLMLVALLSGIVTHRRIFKDFFTFRPKAKAAQRAWLDAHNLCGVLALPFYLVVTFSGLMTMHSLYLPGGIAAAYGDQSSAYFGELSGDPTPRARQRGGEAAAAPPLPTIGAAGWASLLRDFHRRLPNGRVEGIGLQREGERAVVEIGPHDGDRLQYRGPRLVYDAQTLTLTLIRKSDTDRPAAKTYGVLYGLHVARFADLPMRFILAGLGLLGTAMIATGLVLWSVKRRADAERRKVAVGAGHKLVDALNIGAIAGLPIAMAAFCHATRWLPLDMAQRQDAEIKVFYGVLALGFLAAALGARWRHLFVAGAIAWAMLPVMDVVGGWPFWRAMETVQAVNAGFIGIAALLAVLAWKCGRRRQPPAFAAKVPGPAAVVSGKGA</sequence>
<evidence type="ECO:0008006" key="5">
    <source>
        <dbReference type="Google" id="ProtNLM"/>
    </source>
</evidence>
<accession>A0A246J0P4</accession>
<feature type="transmembrane region" description="Helical" evidence="2">
    <location>
        <begin position="201"/>
        <end position="225"/>
    </location>
</feature>
<keyword evidence="2" id="KW-0812">Transmembrane</keyword>
<feature type="transmembrane region" description="Helical" evidence="2">
    <location>
        <begin position="371"/>
        <end position="391"/>
    </location>
</feature>
<protein>
    <recommendedName>
        <fullName evidence="5">Peptidase</fullName>
    </recommendedName>
</protein>
<proteinExistence type="predicted"/>
<evidence type="ECO:0000313" key="3">
    <source>
        <dbReference type="EMBL" id="OWQ86178.1"/>
    </source>
</evidence>
<name>A0A246J0P4_9BURK</name>
<organism evidence="3 4">
    <name type="scientific">Roseateles aquatilis</name>
    <dbReference type="NCBI Taxonomy" id="431061"/>
    <lineage>
        <taxon>Bacteria</taxon>
        <taxon>Pseudomonadati</taxon>
        <taxon>Pseudomonadota</taxon>
        <taxon>Betaproteobacteria</taxon>
        <taxon>Burkholderiales</taxon>
        <taxon>Sphaerotilaceae</taxon>
        <taxon>Roseateles</taxon>
    </lineage>
</organism>
<evidence type="ECO:0000313" key="4">
    <source>
        <dbReference type="Proteomes" id="UP000197468"/>
    </source>
</evidence>
<feature type="transmembrane region" description="Helical" evidence="2">
    <location>
        <begin position="473"/>
        <end position="496"/>
    </location>
</feature>
<comment type="caution">
    <text evidence="3">The sequence shown here is derived from an EMBL/GenBank/DDBJ whole genome shotgun (WGS) entry which is preliminary data.</text>
</comment>
<evidence type="ECO:0000256" key="1">
    <source>
        <dbReference type="SAM" id="MobiDB-lite"/>
    </source>
</evidence>
<dbReference type="RefSeq" id="WP_088386727.1">
    <property type="nucleotide sequence ID" value="NZ_NIOF01000011.1"/>
</dbReference>
<gene>
    <name evidence="3" type="ORF">CDN99_20275</name>
</gene>
<feature type="region of interest" description="Disordered" evidence="1">
    <location>
        <begin position="252"/>
        <end position="272"/>
    </location>
</feature>
<dbReference type="Pfam" id="PF03929">
    <property type="entry name" value="PepSY_TM"/>
    <property type="match status" value="1"/>
</dbReference>
<keyword evidence="2" id="KW-0472">Membrane</keyword>
<dbReference type="InterPro" id="IPR005625">
    <property type="entry name" value="PepSY-ass_TM"/>
</dbReference>
<dbReference type="Proteomes" id="UP000197468">
    <property type="component" value="Unassembled WGS sequence"/>
</dbReference>
<keyword evidence="4" id="KW-1185">Reference proteome</keyword>
<dbReference type="AlphaFoldDB" id="A0A246J0P4"/>
<dbReference type="EMBL" id="NIOF01000011">
    <property type="protein sequence ID" value="OWQ86178.1"/>
    <property type="molecule type" value="Genomic_DNA"/>
</dbReference>
<feature type="transmembrane region" description="Helical" evidence="2">
    <location>
        <begin position="451"/>
        <end position="468"/>
    </location>
</feature>
<feature type="transmembrane region" description="Helical" evidence="2">
    <location>
        <begin position="21"/>
        <end position="43"/>
    </location>
</feature>
<dbReference type="PANTHER" id="PTHR34219">
    <property type="entry name" value="IRON-REGULATED INNER MEMBRANE PROTEIN-RELATED"/>
    <property type="match status" value="1"/>
</dbReference>
<evidence type="ECO:0000256" key="2">
    <source>
        <dbReference type="SAM" id="Phobius"/>
    </source>
</evidence>